<comment type="caution">
    <text evidence="3">The sequence shown here is derived from an EMBL/GenBank/DDBJ whole genome shotgun (WGS) entry which is preliminary data.</text>
</comment>
<organism evidence="3 4">
    <name type="scientific">Halospina denitrificans</name>
    <dbReference type="NCBI Taxonomy" id="332522"/>
    <lineage>
        <taxon>Bacteria</taxon>
        <taxon>Pseudomonadati</taxon>
        <taxon>Pseudomonadota</taxon>
        <taxon>Gammaproteobacteria</taxon>
        <taxon>Halospina</taxon>
    </lineage>
</organism>
<dbReference type="PANTHER" id="PTHR11319:SF35">
    <property type="entry name" value="OUTER MEMBRANE PROTEIN PMPC-RELATED"/>
    <property type="match status" value="1"/>
</dbReference>
<dbReference type="SUPFAM" id="SSF51126">
    <property type="entry name" value="Pectin lyase-like"/>
    <property type="match status" value="2"/>
</dbReference>
<feature type="region of interest" description="Disordered" evidence="1">
    <location>
        <begin position="689"/>
        <end position="713"/>
    </location>
</feature>
<dbReference type="InterPro" id="IPR006626">
    <property type="entry name" value="PbH1"/>
</dbReference>
<keyword evidence="2" id="KW-0732">Signal</keyword>
<dbReference type="AlphaFoldDB" id="A0A4R7K0Y9"/>
<evidence type="ECO:0000313" key="4">
    <source>
        <dbReference type="Proteomes" id="UP000295830"/>
    </source>
</evidence>
<protein>
    <submittedName>
        <fullName evidence="3">CSLREA domain-containing protein</fullName>
    </submittedName>
</protein>
<feature type="signal peptide" evidence="2">
    <location>
        <begin position="1"/>
        <end position="23"/>
    </location>
</feature>
<evidence type="ECO:0000313" key="3">
    <source>
        <dbReference type="EMBL" id="TDT44235.1"/>
    </source>
</evidence>
<keyword evidence="4" id="KW-1185">Reference proteome</keyword>
<feature type="region of interest" description="Disordered" evidence="1">
    <location>
        <begin position="342"/>
        <end position="422"/>
    </location>
</feature>
<dbReference type="RefSeq" id="WP_133734638.1">
    <property type="nucleotide sequence ID" value="NZ_SOAX01000001.1"/>
</dbReference>
<feature type="compositionally biased region" description="Low complexity" evidence="1">
    <location>
        <begin position="701"/>
        <end position="713"/>
    </location>
</feature>
<dbReference type="Gene3D" id="2.160.20.10">
    <property type="entry name" value="Single-stranded right-handed beta-helix, Pectin lyase-like"/>
    <property type="match status" value="2"/>
</dbReference>
<feature type="compositionally biased region" description="Polar residues" evidence="1">
    <location>
        <begin position="992"/>
        <end position="1001"/>
    </location>
</feature>
<feature type="region of interest" description="Disordered" evidence="1">
    <location>
        <begin position="981"/>
        <end position="1001"/>
    </location>
</feature>
<evidence type="ECO:0000256" key="2">
    <source>
        <dbReference type="SAM" id="SignalP"/>
    </source>
</evidence>
<dbReference type="InterPro" id="IPR011050">
    <property type="entry name" value="Pectin_lyase_fold/virulence"/>
</dbReference>
<feature type="compositionally biased region" description="Acidic residues" evidence="1">
    <location>
        <begin position="409"/>
        <end position="422"/>
    </location>
</feature>
<dbReference type="InterPro" id="IPR012334">
    <property type="entry name" value="Pectin_lyas_fold"/>
</dbReference>
<reference evidence="3 4" key="1">
    <citation type="submission" date="2019-03" db="EMBL/GenBank/DDBJ databases">
        <title>Genomic Encyclopedia of Type Strains, Phase IV (KMG-IV): sequencing the most valuable type-strain genomes for metagenomic binning, comparative biology and taxonomic classification.</title>
        <authorList>
            <person name="Goeker M."/>
        </authorList>
    </citation>
    <scope>NUCLEOTIDE SEQUENCE [LARGE SCALE GENOMIC DNA]</scope>
    <source>
        <strain evidence="3 4">DSM 15505</strain>
    </source>
</reference>
<dbReference type="OrthoDB" id="5956784at2"/>
<proteinExistence type="predicted"/>
<sequence>MFRYLNAMICIAVMMAMAPLAIGATIVVNTFEDEFNSDGDCSLREAVNSANNDFVVDACTVGDGVDTIELPAGTYTISVSGSESASLPDDNLNDLDVTEDTVIRSRNGDATDTRIEPAEGYTGRAFEVAGSGSTLTVQDITVRGFDTGAGASGGAFKVTGQTLVLERVVLSGNQGNASGAIGSSGSDTIIIRDSALVDNVATNSSFGGGALGFNSNEIQLENVTFLRNHAAGNGGAIAINAPGHSLSMDNVTMVGNSASNDGGGLHIAADSSLDIRNSIISGNHVGGSGPECALTDGLTLTGSRDYNLWTIDGSCFDSLGSHSVETEESGLAMGGYYDGTSIARPPLTSSPAIDGGSCTDSSGGDISGNRDQRNASATRNADGNGDGTAACDIGSIERQRQAFHAESTADTDDASPGDESCADAEGRCTLRAAIDEANALTGLDEVLLGAEDYVLTQTSTYEDGNLDGDLDVSDSVIIRGQGARSTVVDAGGISRAFHVPRKGSGRQRTLALADLTIRNGNSGAPDNAPDDASGGAVYVNGLTSERNELLAERVRFTGNQAVGTSSDGGALAVDFGILRLQASTIDANEAERFGSAIGLSGGARGWIQSTTISGNRAGTGDAVGIFGGAHAHLERVTIADNEGFRTALGGNATASVHNSIIGAGGTNPCHFTGSGSLTSLGHNLDETSDCALSEPSDRSNATADLASLSSSGADVPLRTPLQGSHAVGTGSCQTATGYILPPVVFNGTRPQDGAGFGNARGDGSYSCDIGAAERQSVAVSLGDNSPGDREMTSPSGEVVMAQFTLANEAGEPLDGRVLTLRAYGTGDEARGIEAANLYIDTNADGALDDNDTLVDSVTALDDDGELRFEFSGSESAIPSGGELQLIVTYRFSESLATNGIGTTRTAAQYASPGLMSLFVLAAFAPFRRQRLLLLLAVVALAGCSGGGGGGDEETVETDEVEEAVPGTYSLELQSLSVEGDNGGKLGIRTESVPGNTLTVKD</sequence>
<feature type="compositionally biased region" description="Low complexity" evidence="1">
    <location>
        <begin position="354"/>
        <end position="364"/>
    </location>
</feature>
<dbReference type="PANTHER" id="PTHR11319">
    <property type="entry name" value="G PROTEIN-COUPLED RECEPTOR-RELATED"/>
    <property type="match status" value="1"/>
</dbReference>
<dbReference type="Proteomes" id="UP000295830">
    <property type="component" value="Unassembled WGS sequence"/>
</dbReference>
<evidence type="ECO:0000256" key="1">
    <source>
        <dbReference type="SAM" id="MobiDB-lite"/>
    </source>
</evidence>
<dbReference type="EMBL" id="SOAX01000001">
    <property type="protein sequence ID" value="TDT44235.1"/>
    <property type="molecule type" value="Genomic_DNA"/>
</dbReference>
<name>A0A4R7K0Y9_9GAMM</name>
<dbReference type="NCBIfam" id="TIGR04214">
    <property type="entry name" value="CSLREA_Nterm"/>
    <property type="match status" value="1"/>
</dbReference>
<dbReference type="InterPro" id="IPR026457">
    <property type="entry name" value="CSLREA_Nterm"/>
</dbReference>
<gene>
    <name evidence="3" type="ORF">DES49_0335</name>
</gene>
<feature type="chain" id="PRO_5020718534" evidence="2">
    <location>
        <begin position="24"/>
        <end position="1001"/>
    </location>
</feature>
<accession>A0A4R7K0Y9</accession>
<dbReference type="SMART" id="SM00710">
    <property type="entry name" value="PbH1"/>
    <property type="match status" value="7"/>
</dbReference>